<keyword evidence="4" id="KW-1185">Reference proteome</keyword>
<feature type="region of interest" description="Disordered" evidence="1">
    <location>
        <begin position="144"/>
        <end position="182"/>
    </location>
</feature>
<dbReference type="Pfam" id="PF00656">
    <property type="entry name" value="Peptidase_C14"/>
    <property type="match status" value="1"/>
</dbReference>
<dbReference type="EMBL" id="BAABJV010000008">
    <property type="protein sequence ID" value="GAA4781926.1"/>
    <property type="molecule type" value="Genomic_DNA"/>
</dbReference>
<dbReference type="PANTHER" id="PTHR48104:SF30">
    <property type="entry name" value="METACASPASE-1"/>
    <property type="match status" value="1"/>
</dbReference>
<dbReference type="InterPro" id="IPR011600">
    <property type="entry name" value="Pept_C14_caspase"/>
</dbReference>
<reference evidence="4" key="1">
    <citation type="journal article" date="2019" name="Int. J. Syst. Evol. Microbiol.">
        <title>The Global Catalogue of Microorganisms (GCM) 10K type strain sequencing project: providing services to taxonomists for standard genome sequencing and annotation.</title>
        <authorList>
            <consortium name="The Broad Institute Genomics Platform"/>
            <consortium name="The Broad Institute Genome Sequencing Center for Infectious Disease"/>
            <person name="Wu L."/>
            <person name="Ma J."/>
        </authorList>
    </citation>
    <scope>NUCLEOTIDE SEQUENCE [LARGE SCALE GENOMIC DNA]</scope>
    <source>
        <strain evidence="4">JCM 18324</strain>
    </source>
</reference>
<dbReference type="Proteomes" id="UP001501147">
    <property type="component" value="Unassembled WGS sequence"/>
</dbReference>
<comment type="caution">
    <text evidence="3">The sequence shown here is derived from an EMBL/GenBank/DDBJ whole genome shotgun (WGS) entry which is preliminary data.</text>
</comment>
<evidence type="ECO:0000259" key="2">
    <source>
        <dbReference type="Pfam" id="PF00656"/>
    </source>
</evidence>
<protein>
    <recommendedName>
        <fullName evidence="2">Peptidase C14 caspase domain-containing protein</fullName>
    </recommendedName>
</protein>
<dbReference type="InterPro" id="IPR050452">
    <property type="entry name" value="Metacaspase"/>
</dbReference>
<feature type="compositionally biased region" description="Basic and acidic residues" evidence="1">
    <location>
        <begin position="144"/>
        <end position="154"/>
    </location>
</feature>
<name>A0ABP9AL36_9ACTN</name>
<evidence type="ECO:0000256" key="1">
    <source>
        <dbReference type="SAM" id="MobiDB-lite"/>
    </source>
</evidence>
<dbReference type="PANTHER" id="PTHR48104">
    <property type="entry name" value="METACASPASE-4"/>
    <property type="match status" value="1"/>
</dbReference>
<evidence type="ECO:0000313" key="4">
    <source>
        <dbReference type="Proteomes" id="UP001501147"/>
    </source>
</evidence>
<evidence type="ECO:0000313" key="3">
    <source>
        <dbReference type="EMBL" id="GAA4781926.1"/>
    </source>
</evidence>
<proteinExistence type="predicted"/>
<accession>A0ABP9AL36</accession>
<dbReference type="Gene3D" id="3.40.50.1460">
    <property type="match status" value="1"/>
</dbReference>
<gene>
    <name evidence="3" type="ORF">GCM10023329_34490</name>
</gene>
<dbReference type="RefSeq" id="WP_345614339.1">
    <property type="nucleotide sequence ID" value="NZ_BAABJV010000008.1"/>
</dbReference>
<sequence length="610" mass="64268">MPTVNCLLVGIDAYADSPLSGCLNDIAAAERWIRSLPGTDANIRVLADAQARRDAVVEAITTHLGASGPGDTALLWFSGHGSEDETQDAREATGRAQALVCHDGEADGAEALADDLLGALLDGVAARGAHVVAVLDCCYAGGATREERPGETGRPRSTAWRPSWDRRPGRGAGPLPGRADPPRHVLLAASRLDEPAYETRAEPVHGAFSQALLGVLGELGPDASCRELLDLAAARMGGGGRQHPTLHGRGDRAFLHGGPVPVARFRLGFARGAWAVNCGAVHGLRAPGSEFTARLPSGGRGTLVVREVLPESSRVEPVDGLAARLDPFRLTPVVPSALAFPPAAVAVRGDRAWTGPLADAVDGHPLLSTTGDGTPLTVEVRDGLAHVRGGARALPPLAVRDAGDLAEAVDALAHLAHWHRVRDLANPDPSLSGLVGITLEPLRGAQRHSVTGEVVHEYTPEGREPQVAVTLHNHADRRLWCVLLDLTDDHGSSHALYEGDFIGPGRTARARRGEPVWLYLPEDRPVRPGAYVQDWLKLVVAEDEFDPAPLLLPPWRPGAGRRGPRSAPPPLLRLAAPEGLRKAGGPPRQPGAWGTAMLALRTQVPGPGRG</sequence>
<organism evidence="3 4">
    <name type="scientific">Streptomyces sanyensis</name>
    <dbReference type="NCBI Taxonomy" id="568869"/>
    <lineage>
        <taxon>Bacteria</taxon>
        <taxon>Bacillati</taxon>
        <taxon>Actinomycetota</taxon>
        <taxon>Actinomycetes</taxon>
        <taxon>Kitasatosporales</taxon>
        <taxon>Streptomycetaceae</taxon>
        <taxon>Streptomyces</taxon>
    </lineage>
</organism>
<feature type="domain" description="Peptidase C14 caspase" evidence="2">
    <location>
        <begin position="6"/>
        <end position="247"/>
    </location>
</feature>
<feature type="region of interest" description="Disordered" evidence="1">
    <location>
        <begin position="555"/>
        <end position="593"/>
    </location>
</feature>